<keyword evidence="2" id="KW-1185">Reference proteome</keyword>
<dbReference type="InterPro" id="IPR023393">
    <property type="entry name" value="START-like_dom_sf"/>
</dbReference>
<evidence type="ECO:0000313" key="1">
    <source>
        <dbReference type="EMBL" id="PLB34880.1"/>
    </source>
</evidence>
<dbReference type="Proteomes" id="UP000234585">
    <property type="component" value="Unassembled WGS sequence"/>
</dbReference>
<name>A0A2I2F2M4_ASPCN</name>
<organism evidence="1 2">
    <name type="scientific">Aspergillus candidus</name>
    <dbReference type="NCBI Taxonomy" id="41067"/>
    <lineage>
        <taxon>Eukaryota</taxon>
        <taxon>Fungi</taxon>
        <taxon>Dikarya</taxon>
        <taxon>Ascomycota</taxon>
        <taxon>Pezizomycotina</taxon>
        <taxon>Eurotiomycetes</taxon>
        <taxon>Eurotiomycetidae</taxon>
        <taxon>Eurotiales</taxon>
        <taxon>Aspergillaceae</taxon>
        <taxon>Aspergillus</taxon>
        <taxon>Aspergillus subgen. Circumdati</taxon>
    </lineage>
</organism>
<accession>A0A2I2F2M4</accession>
<dbReference type="SUPFAM" id="SSF55961">
    <property type="entry name" value="Bet v1-like"/>
    <property type="match status" value="1"/>
</dbReference>
<dbReference type="EMBL" id="KZ559171">
    <property type="protein sequence ID" value="PLB34880.1"/>
    <property type="molecule type" value="Genomic_DNA"/>
</dbReference>
<evidence type="ECO:0000313" key="2">
    <source>
        <dbReference type="Proteomes" id="UP000234585"/>
    </source>
</evidence>
<dbReference type="STRING" id="41067.A0A2I2F2M4"/>
<gene>
    <name evidence="1" type="ORF">BDW47DRAFT_120020</name>
</gene>
<sequence length="163" mass="18408">MVRIHAARTLPVNPADAPFVLTRQQLWKALQRKIRHADEFVPAMKKCVVVKDSNDIVLRECLIETPSGETKTMTEEVTSHGEQFIIFRQLDGSVTTNLVSNGEDLGDRGLQLTYFFEWNHPEIQEGTPAYHEAVEQKNAIGLMAVKKSIETARELIQNHVIDG</sequence>
<proteinExistence type="predicted"/>
<dbReference type="OrthoDB" id="2320332at2759"/>
<dbReference type="Gene3D" id="3.30.530.20">
    <property type="match status" value="1"/>
</dbReference>
<dbReference type="Pfam" id="PF08982">
    <property type="entry name" value="AtaL"/>
    <property type="match status" value="1"/>
</dbReference>
<reference evidence="1 2" key="1">
    <citation type="submission" date="2017-12" db="EMBL/GenBank/DDBJ databases">
        <authorList>
            <consortium name="DOE Joint Genome Institute"/>
            <person name="Haridas S."/>
            <person name="Kjaerbolling I."/>
            <person name="Vesth T.C."/>
            <person name="Frisvad J.C."/>
            <person name="Nybo J.L."/>
            <person name="Theobald S."/>
            <person name="Kuo A."/>
            <person name="Bowyer P."/>
            <person name="Matsuda Y."/>
            <person name="Mondo S."/>
            <person name="Lyhne E.K."/>
            <person name="Kogle M.E."/>
            <person name="Clum A."/>
            <person name="Lipzen A."/>
            <person name="Salamov A."/>
            <person name="Ngan C.Y."/>
            <person name="Daum C."/>
            <person name="Chiniquy J."/>
            <person name="Barry K."/>
            <person name="LaButti K."/>
            <person name="Simmons B.A."/>
            <person name="Magnuson J.K."/>
            <person name="Mortensen U.H."/>
            <person name="Larsen T.O."/>
            <person name="Grigoriev I.V."/>
            <person name="Baker S.E."/>
            <person name="Andersen M.R."/>
            <person name="Nordberg H.P."/>
            <person name="Cantor M.N."/>
            <person name="Hua S.X."/>
        </authorList>
    </citation>
    <scope>NUCLEOTIDE SEQUENCE [LARGE SCALE GENOMIC DNA]</scope>
    <source>
        <strain evidence="1 2">CBS 102.13</strain>
    </source>
</reference>
<dbReference type="InterPro" id="IPR015075">
    <property type="entry name" value="AtaL"/>
</dbReference>
<dbReference type="AlphaFoldDB" id="A0A2I2F2M4"/>
<dbReference type="RefSeq" id="XP_024668892.1">
    <property type="nucleotide sequence ID" value="XM_024815431.1"/>
</dbReference>
<dbReference type="GeneID" id="36522591"/>
<protein>
    <submittedName>
        <fullName evidence="1">DUF1857-domain-containing protein</fullName>
    </submittedName>
</protein>